<dbReference type="Proteomes" id="UP000001930">
    <property type="component" value="Chromosome I"/>
</dbReference>
<organism evidence="3 4">
    <name type="scientific">Burkholderia thailandensis (strain ATCC 700388 / DSM 13276 / CCUG 48851 / CIP 106301 / E264)</name>
    <dbReference type="NCBI Taxonomy" id="271848"/>
    <lineage>
        <taxon>Bacteria</taxon>
        <taxon>Pseudomonadati</taxon>
        <taxon>Pseudomonadota</taxon>
        <taxon>Betaproteobacteria</taxon>
        <taxon>Burkholderiales</taxon>
        <taxon>Burkholderiaceae</taxon>
        <taxon>Burkholderia</taxon>
        <taxon>pseudomallei group</taxon>
    </lineage>
</organism>
<sequence>MSKPVSSDQPSPTYDVTWAAPNPAPPACDANSPNSPQRHNGRASRPAFSFRHPPQGRFMDTVTDLVKSISITNLANQRVAVVERVRAALDLLGEAQALAKAAHLGFPRLVLDESYGCRGRPTVTGEYAKRDEAEAAIVRLIDIRGWDYLLSESGLRTFMDAKAREEWSNQIAEGDVPELTAANIEATFAQLYGARGDMFERGVLQCFKRLSWDYKTNQPFKFGKRIIVRYLLSQGSSNYHVTNELDDLTRVFSVLDGKPEPDHRHGMSSLISDAQSQRKTEAEHGYFHLRWFKNGNGHLTFKRADLVDRMNLILAKHYPHDLASEAR</sequence>
<name>Q2SV06_BURTA</name>
<feature type="compositionally biased region" description="Low complexity" evidence="1">
    <location>
        <begin position="27"/>
        <end position="36"/>
    </location>
</feature>
<evidence type="ECO:0000313" key="3">
    <source>
        <dbReference type="EMBL" id="ABC39141.1"/>
    </source>
</evidence>
<protein>
    <recommendedName>
        <fullName evidence="2">DUF4942 domain-containing protein</fullName>
    </recommendedName>
</protein>
<gene>
    <name evidence="3" type="ordered locus">BTH_I2729</name>
</gene>
<evidence type="ECO:0000313" key="4">
    <source>
        <dbReference type="Proteomes" id="UP000001930"/>
    </source>
</evidence>
<dbReference type="EMBL" id="CP000086">
    <property type="protein sequence ID" value="ABC39141.1"/>
    <property type="molecule type" value="Genomic_DNA"/>
</dbReference>
<feature type="region of interest" description="Disordered" evidence="1">
    <location>
        <begin position="1"/>
        <end position="55"/>
    </location>
</feature>
<proteinExistence type="predicted"/>
<reference evidence="3 4" key="1">
    <citation type="journal article" date="2005" name="BMC Genomics">
        <title>Bacterial genome adaptation to niches: divergence of the potential virulence genes in three Burkholderia species of different survival strategies.</title>
        <authorList>
            <person name="Kim H.S."/>
            <person name="Schell M.A."/>
            <person name="Yu Y."/>
            <person name="Ulrich R.L."/>
            <person name="Sarria S.H."/>
            <person name="Nierman W.C."/>
            <person name="DeShazer D."/>
        </authorList>
    </citation>
    <scope>NUCLEOTIDE SEQUENCE [LARGE SCALE GENOMIC DNA]</scope>
    <source>
        <strain evidence="4">ATCC 700388 / DSM 13276 / CCUG 48851 / CIP 106301 / E264</strain>
    </source>
</reference>
<dbReference type="AlphaFoldDB" id="Q2SV06"/>
<evidence type="ECO:0000259" key="2">
    <source>
        <dbReference type="Pfam" id="PF13708"/>
    </source>
</evidence>
<keyword evidence="4" id="KW-1185">Reference proteome</keyword>
<dbReference type="InterPro" id="IPR031339">
    <property type="entry name" value="DUF4942"/>
</dbReference>
<accession>Q2SV06</accession>
<dbReference type="HOGENOM" id="CLU_063205_0_0_4"/>
<dbReference type="KEGG" id="bte:BTH_I2729"/>
<evidence type="ECO:0000256" key="1">
    <source>
        <dbReference type="SAM" id="MobiDB-lite"/>
    </source>
</evidence>
<feature type="compositionally biased region" description="Polar residues" evidence="1">
    <location>
        <begin position="1"/>
        <end position="14"/>
    </location>
</feature>
<dbReference type="Pfam" id="PF13708">
    <property type="entry name" value="DUF4942"/>
    <property type="match status" value="1"/>
</dbReference>
<feature type="domain" description="DUF4942" evidence="2">
    <location>
        <begin position="141"/>
        <end position="320"/>
    </location>
</feature>